<dbReference type="InterPro" id="IPR036661">
    <property type="entry name" value="Luciferase-like_sf"/>
</dbReference>
<keyword evidence="4" id="KW-0503">Monooxygenase</keyword>
<dbReference type="Pfam" id="PF00296">
    <property type="entry name" value="Bac_luciferase"/>
    <property type="match status" value="1"/>
</dbReference>
<keyword evidence="1" id="KW-0285">Flavoprotein</keyword>
<evidence type="ECO:0000313" key="7">
    <source>
        <dbReference type="Proteomes" id="UP000236520"/>
    </source>
</evidence>
<dbReference type="Proteomes" id="UP000236520">
    <property type="component" value="Unassembled WGS sequence"/>
</dbReference>
<name>A0A2J7YQF0_STRMQ</name>
<evidence type="ECO:0000259" key="5">
    <source>
        <dbReference type="Pfam" id="PF00296"/>
    </source>
</evidence>
<dbReference type="InterPro" id="IPR011251">
    <property type="entry name" value="Luciferase-like_dom"/>
</dbReference>
<keyword evidence="7" id="KW-1185">Reference proteome</keyword>
<evidence type="ECO:0000256" key="4">
    <source>
        <dbReference type="ARBA" id="ARBA00023033"/>
    </source>
</evidence>
<dbReference type="Gene3D" id="3.20.20.30">
    <property type="entry name" value="Luciferase-like domain"/>
    <property type="match status" value="1"/>
</dbReference>
<dbReference type="PANTHER" id="PTHR42847:SF4">
    <property type="entry name" value="ALKANESULFONATE MONOOXYGENASE-RELATED"/>
    <property type="match status" value="1"/>
</dbReference>
<feature type="domain" description="Luciferase-like" evidence="5">
    <location>
        <begin position="14"/>
        <end position="227"/>
    </location>
</feature>
<dbReference type="EMBL" id="LJIW01000002">
    <property type="protein sequence ID" value="PNG90234.1"/>
    <property type="molecule type" value="Genomic_DNA"/>
</dbReference>
<accession>A0A2J7YQF0</accession>
<dbReference type="AlphaFoldDB" id="A0A2J7YQF0"/>
<dbReference type="PANTHER" id="PTHR42847">
    <property type="entry name" value="ALKANESULFONATE MONOOXYGENASE"/>
    <property type="match status" value="1"/>
</dbReference>
<gene>
    <name evidence="6" type="ORF">SMF913_25699</name>
</gene>
<keyword evidence="2" id="KW-0288">FMN</keyword>
<dbReference type="GO" id="GO:0008726">
    <property type="term" value="F:alkanesulfonate monooxygenase activity"/>
    <property type="evidence" value="ECO:0007669"/>
    <property type="project" value="TreeGrafter"/>
</dbReference>
<dbReference type="InterPro" id="IPR050172">
    <property type="entry name" value="SsuD_RutA_monooxygenase"/>
</dbReference>
<evidence type="ECO:0000256" key="1">
    <source>
        <dbReference type="ARBA" id="ARBA00022630"/>
    </source>
</evidence>
<comment type="caution">
    <text evidence="6">The sequence shown here is derived from an EMBL/GenBank/DDBJ whole genome shotgun (WGS) entry which is preliminary data.</text>
</comment>
<keyword evidence="3" id="KW-0560">Oxidoreductase</keyword>
<evidence type="ECO:0000256" key="2">
    <source>
        <dbReference type="ARBA" id="ARBA00022643"/>
    </source>
</evidence>
<dbReference type="GO" id="GO:0046306">
    <property type="term" value="P:alkanesulfonate catabolic process"/>
    <property type="evidence" value="ECO:0007669"/>
    <property type="project" value="TreeGrafter"/>
</dbReference>
<reference evidence="6 7" key="1">
    <citation type="submission" date="2015-09" db="EMBL/GenBank/DDBJ databases">
        <title>Genome sequence, genome mining and natural product profiling of a biocontrol bacterium Streptomyces malaysiensis F913.</title>
        <authorList>
            <person name="Xu Y."/>
            <person name="Wei J."/>
            <person name="Xie J."/>
            <person name="Li T."/>
            <person name="Zhou Z."/>
        </authorList>
    </citation>
    <scope>NUCLEOTIDE SEQUENCE [LARGE SCALE GENOMIC DNA]</scope>
    <source>
        <strain evidence="6 7">F913</strain>
    </source>
</reference>
<dbReference type="RefSeq" id="WP_102936069.1">
    <property type="nucleotide sequence ID" value="NZ_JBHWEZ010000009.1"/>
</dbReference>
<evidence type="ECO:0000256" key="3">
    <source>
        <dbReference type="ARBA" id="ARBA00023002"/>
    </source>
</evidence>
<dbReference type="SUPFAM" id="SSF51679">
    <property type="entry name" value="Bacterial luciferase-like"/>
    <property type="match status" value="1"/>
</dbReference>
<sequence length="292" mass="31691">MTVPVLSCLVLPDQAPTEFLARVRDAEAAGVRTVWTYDHLSWRDLADGPWFGTVPMLAAAAGATSTVRLGTQVATPNFRHPVPFAKEAMTLDHVTAGRLEVGVGAGAEDADARVLGQAAMSRGERASRFEEWVTLLATLLEQDRTDFHGSFYRAEDARMIPGCVQRPRVPLTVAAAGPRSMRLAALLGSAWVTYGPYRRSLAPREWLAAIAEQNVALDKAIAEVAPGKRIRRIAQVALDEARPFQDVDTYRQFARDVAAAGFDELTVHWPRPDGRGVPAAALDMVVATHRGS</sequence>
<evidence type="ECO:0000313" key="6">
    <source>
        <dbReference type="EMBL" id="PNG90234.1"/>
    </source>
</evidence>
<organism evidence="6 7">
    <name type="scientific">Streptomyces malaysiensis</name>
    <dbReference type="NCBI Taxonomy" id="92644"/>
    <lineage>
        <taxon>Bacteria</taxon>
        <taxon>Bacillati</taxon>
        <taxon>Actinomycetota</taxon>
        <taxon>Actinomycetes</taxon>
        <taxon>Kitasatosporales</taxon>
        <taxon>Streptomycetaceae</taxon>
        <taxon>Streptomyces</taxon>
        <taxon>Streptomyces violaceusniger group</taxon>
    </lineage>
</organism>
<proteinExistence type="predicted"/>
<protein>
    <recommendedName>
        <fullName evidence="5">Luciferase-like domain-containing protein</fullName>
    </recommendedName>
</protein>